<dbReference type="InterPro" id="IPR002197">
    <property type="entry name" value="HTH_Fis"/>
</dbReference>
<dbReference type="PROSITE" id="PS00676">
    <property type="entry name" value="SIGMA54_INTERACT_2"/>
    <property type="match status" value="1"/>
</dbReference>
<dbReference type="OrthoDB" id="9763792at2"/>
<dbReference type="Gene3D" id="1.10.8.60">
    <property type="match status" value="1"/>
</dbReference>
<organism evidence="11 12">
    <name type="scientific">Myxococcus llanfairpwllgwyngyllgogerychwyrndrobwllllantysiliogogogochensis</name>
    <dbReference type="NCBI Taxonomy" id="2590453"/>
    <lineage>
        <taxon>Bacteria</taxon>
        <taxon>Pseudomonadati</taxon>
        <taxon>Myxococcota</taxon>
        <taxon>Myxococcia</taxon>
        <taxon>Myxococcales</taxon>
        <taxon>Cystobacterineae</taxon>
        <taxon>Myxococcaceae</taxon>
        <taxon>Myxococcus</taxon>
    </lineage>
</organism>
<dbReference type="GO" id="GO:0005524">
    <property type="term" value="F:ATP binding"/>
    <property type="evidence" value="ECO:0007669"/>
    <property type="project" value="UniProtKB-KW"/>
</dbReference>
<dbReference type="Pfam" id="PF00072">
    <property type="entry name" value="Response_reg"/>
    <property type="match status" value="1"/>
</dbReference>
<feature type="domain" description="Response regulatory" evidence="10">
    <location>
        <begin position="3"/>
        <end position="117"/>
    </location>
</feature>
<dbReference type="PROSITE" id="PS50045">
    <property type="entry name" value="SIGMA54_INTERACT_4"/>
    <property type="match status" value="1"/>
</dbReference>
<dbReference type="GO" id="GO:0006355">
    <property type="term" value="P:regulation of DNA-templated transcription"/>
    <property type="evidence" value="ECO:0007669"/>
    <property type="project" value="InterPro"/>
</dbReference>
<dbReference type="InterPro" id="IPR003593">
    <property type="entry name" value="AAA+_ATPase"/>
</dbReference>
<proteinExistence type="predicted"/>
<dbReference type="Pfam" id="PF00158">
    <property type="entry name" value="Sigma54_activat"/>
    <property type="match status" value="1"/>
</dbReference>
<evidence type="ECO:0000259" key="10">
    <source>
        <dbReference type="PROSITE" id="PS50110"/>
    </source>
</evidence>
<dbReference type="CDD" id="cd17536">
    <property type="entry name" value="REC_YesN-like"/>
    <property type="match status" value="1"/>
</dbReference>
<dbReference type="PROSITE" id="PS50110">
    <property type="entry name" value="RESPONSE_REGULATORY"/>
    <property type="match status" value="1"/>
</dbReference>
<dbReference type="PROSITE" id="PS00688">
    <property type="entry name" value="SIGMA54_INTERACT_3"/>
    <property type="match status" value="1"/>
</dbReference>
<dbReference type="PRINTS" id="PR01590">
    <property type="entry name" value="HTHFIS"/>
</dbReference>
<evidence type="ECO:0000256" key="5">
    <source>
        <dbReference type="ARBA" id="ARBA00023015"/>
    </source>
</evidence>
<dbReference type="InterPro" id="IPR002078">
    <property type="entry name" value="Sigma_54_int"/>
</dbReference>
<dbReference type="InterPro" id="IPR027417">
    <property type="entry name" value="P-loop_NTPase"/>
</dbReference>
<dbReference type="SUPFAM" id="SSF52540">
    <property type="entry name" value="P-loop containing nucleoside triphosphate hydrolases"/>
    <property type="match status" value="1"/>
</dbReference>
<dbReference type="GO" id="GO:0000160">
    <property type="term" value="P:phosphorelay signal transduction system"/>
    <property type="evidence" value="ECO:0007669"/>
    <property type="project" value="UniProtKB-KW"/>
</dbReference>
<protein>
    <submittedName>
        <fullName evidence="11">Sigma-54-dependent Fis family transcriptional regulator</fullName>
    </submittedName>
</protein>
<dbReference type="InterPro" id="IPR025943">
    <property type="entry name" value="Sigma_54_int_dom_ATP-bd_2"/>
</dbReference>
<feature type="domain" description="Sigma-54 factor interaction" evidence="9">
    <location>
        <begin position="139"/>
        <end position="368"/>
    </location>
</feature>
<dbReference type="Proteomes" id="UP000315369">
    <property type="component" value="Unassembled WGS sequence"/>
</dbReference>
<evidence type="ECO:0000256" key="7">
    <source>
        <dbReference type="ARBA" id="ARBA00023163"/>
    </source>
</evidence>
<keyword evidence="4" id="KW-0902">Two-component regulatory system</keyword>
<dbReference type="Gene3D" id="1.10.10.60">
    <property type="entry name" value="Homeodomain-like"/>
    <property type="match status" value="1"/>
</dbReference>
<dbReference type="InterPro" id="IPR001789">
    <property type="entry name" value="Sig_transdc_resp-reg_receiver"/>
</dbReference>
<gene>
    <name evidence="11" type="ORF">FJV41_28145</name>
</gene>
<keyword evidence="5" id="KW-0805">Transcription regulation</keyword>
<dbReference type="Pfam" id="PF02954">
    <property type="entry name" value="HTH_8"/>
    <property type="match status" value="1"/>
</dbReference>
<keyword evidence="1 8" id="KW-0597">Phosphoprotein</keyword>
<dbReference type="InterPro" id="IPR058031">
    <property type="entry name" value="AAA_lid_NorR"/>
</dbReference>
<evidence type="ECO:0000313" key="11">
    <source>
        <dbReference type="EMBL" id="TQF12602.1"/>
    </source>
</evidence>
<dbReference type="FunFam" id="3.40.50.300:FF:000006">
    <property type="entry name" value="DNA-binding transcriptional regulator NtrC"/>
    <property type="match status" value="1"/>
</dbReference>
<evidence type="ECO:0000256" key="2">
    <source>
        <dbReference type="ARBA" id="ARBA00022741"/>
    </source>
</evidence>
<dbReference type="RefSeq" id="WP_141645657.1">
    <property type="nucleotide sequence ID" value="NZ_VIFM01000132.1"/>
</dbReference>
<dbReference type="Gene3D" id="3.40.50.2300">
    <property type="match status" value="1"/>
</dbReference>
<evidence type="ECO:0000256" key="6">
    <source>
        <dbReference type="ARBA" id="ARBA00023125"/>
    </source>
</evidence>
<evidence type="ECO:0000313" key="12">
    <source>
        <dbReference type="Proteomes" id="UP000315369"/>
    </source>
</evidence>
<accession>A0A540WUB7</accession>
<name>A0A540WUB7_9BACT</name>
<keyword evidence="2" id="KW-0547">Nucleotide-binding</keyword>
<evidence type="ECO:0000256" key="8">
    <source>
        <dbReference type="PROSITE-ProRule" id="PRU00169"/>
    </source>
</evidence>
<dbReference type="InterPro" id="IPR025944">
    <property type="entry name" value="Sigma_54_int_dom_CS"/>
</dbReference>
<dbReference type="SMART" id="SM00382">
    <property type="entry name" value="AAA"/>
    <property type="match status" value="1"/>
</dbReference>
<dbReference type="GO" id="GO:0043565">
    <property type="term" value="F:sequence-specific DNA binding"/>
    <property type="evidence" value="ECO:0007669"/>
    <property type="project" value="InterPro"/>
</dbReference>
<evidence type="ECO:0000256" key="3">
    <source>
        <dbReference type="ARBA" id="ARBA00022840"/>
    </source>
</evidence>
<dbReference type="FunFam" id="3.40.50.2300:FF:000018">
    <property type="entry name" value="DNA-binding transcriptional regulator NtrC"/>
    <property type="match status" value="1"/>
</dbReference>
<dbReference type="Pfam" id="PF25601">
    <property type="entry name" value="AAA_lid_14"/>
    <property type="match status" value="1"/>
</dbReference>
<dbReference type="PANTHER" id="PTHR32071">
    <property type="entry name" value="TRANSCRIPTIONAL REGULATORY PROTEIN"/>
    <property type="match status" value="1"/>
</dbReference>
<dbReference type="EMBL" id="VIFM01000132">
    <property type="protein sequence ID" value="TQF12602.1"/>
    <property type="molecule type" value="Genomic_DNA"/>
</dbReference>
<keyword evidence="7" id="KW-0804">Transcription</keyword>
<evidence type="ECO:0000256" key="1">
    <source>
        <dbReference type="ARBA" id="ARBA00022553"/>
    </source>
</evidence>
<evidence type="ECO:0000256" key="4">
    <source>
        <dbReference type="ARBA" id="ARBA00023012"/>
    </source>
</evidence>
<comment type="caution">
    <text evidence="11">The sequence shown here is derived from an EMBL/GenBank/DDBJ whole genome shotgun (WGS) entry which is preliminary data.</text>
</comment>
<dbReference type="SUPFAM" id="SSF46689">
    <property type="entry name" value="Homeodomain-like"/>
    <property type="match status" value="1"/>
</dbReference>
<keyword evidence="12" id="KW-1185">Reference proteome</keyword>
<dbReference type="InterPro" id="IPR011006">
    <property type="entry name" value="CheY-like_superfamily"/>
</dbReference>
<dbReference type="SUPFAM" id="SSF52172">
    <property type="entry name" value="CheY-like"/>
    <property type="match status" value="1"/>
</dbReference>
<dbReference type="AlphaFoldDB" id="A0A540WUB7"/>
<keyword evidence="3" id="KW-0067">ATP-binding</keyword>
<feature type="modified residue" description="4-aspartylphosphate" evidence="8">
    <location>
        <position position="52"/>
    </location>
</feature>
<dbReference type="SMART" id="SM00448">
    <property type="entry name" value="REC"/>
    <property type="match status" value="1"/>
</dbReference>
<dbReference type="CDD" id="cd00009">
    <property type="entry name" value="AAA"/>
    <property type="match status" value="1"/>
</dbReference>
<sequence>MARILVADDEEGVRSFIAEALEVEGHVVTTAADGEEAARLLAKQGVDLLVTDLRMPGMDGLTLLRKVREEQPDVEVVILTAVGSVESAVSAMKAGAFEYLLKPVGSPAELRLTVARALERRALLNFKAEARQSTSEVVLSWGAPSMGPVVEALRKVSPTQATVLLVGESGTGKEVAARALHQWGERSEGPFVAVNCAALTETLLESELFGHEKGAFTGAVAQRRGRIELAQGGTFFLDEVGELKAELQAKLLRVLQERRFERVGGTRTLEADVRWVAATNRDLKTMMAHGEFREDLYHRLAVFPIRMPSLRERREDLRPLAELLLRRIGEELGRPGLKLSPEASERLESFSWPGNVRELRNALERAAILADGAVVESSHLWLDPTSAPAPTATPAAGVRLPDTTLEELERMAIEQAIADEGGNRKRAAQRLGIGLRTLYDKLRRYGMQ</sequence>
<evidence type="ECO:0000259" key="9">
    <source>
        <dbReference type="PROSITE" id="PS50045"/>
    </source>
</evidence>
<dbReference type="Gene3D" id="3.40.50.300">
    <property type="entry name" value="P-loop containing nucleotide triphosphate hydrolases"/>
    <property type="match status" value="1"/>
</dbReference>
<reference evidence="11 12" key="1">
    <citation type="submission" date="2019-06" db="EMBL/GenBank/DDBJ databases">
        <authorList>
            <person name="Livingstone P."/>
            <person name="Whitworth D."/>
        </authorList>
    </citation>
    <scope>NUCLEOTIDE SEQUENCE [LARGE SCALE GENOMIC DNA]</scope>
    <source>
        <strain evidence="11 12">AM401</strain>
    </source>
</reference>
<dbReference type="InterPro" id="IPR009057">
    <property type="entry name" value="Homeodomain-like_sf"/>
</dbReference>
<keyword evidence="6" id="KW-0238">DNA-binding</keyword>